<dbReference type="PANTHER" id="PTHR34653">
    <property type="match status" value="1"/>
</dbReference>
<dbReference type="EMBL" id="SLWX01000004">
    <property type="protein sequence ID" value="TCO76603.1"/>
    <property type="molecule type" value="Genomic_DNA"/>
</dbReference>
<comment type="similarity">
    <text evidence="2 5">Belongs to the FliE family.</text>
</comment>
<dbReference type="PRINTS" id="PR01006">
    <property type="entry name" value="FLGHOOKFLIE"/>
</dbReference>
<dbReference type="Pfam" id="PF02049">
    <property type="entry name" value="FliE"/>
    <property type="match status" value="1"/>
</dbReference>
<comment type="subcellular location">
    <subcellularLocation>
        <location evidence="1 5">Bacterial flagellum basal body</location>
    </subcellularLocation>
</comment>
<accession>A0A4R2KS58</accession>
<proteinExistence type="inferred from homology"/>
<evidence type="ECO:0000313" key="6">
    <source>
        <dbReference type="EMBL" id="TCO76603.1"/>
    </source>
</evidence>
<gene>
    <name evidence="5" type="primary">fliE</name>
    <name evidence="6" type="ORF">EV688_10457</name>
</gene>
<dbReference type="Proteomes" id="UP000294980">
    <property type="component" value="Unassembled WGS sequence"/>
</dbReference>
<keyword evidence="6" id="KW-0969">Cilium</keyword>
<dbReference type="HAMAP" id="MF_00724">
    <property type="entry name" value="FliE"/>
    <property type="match status" value="1"/>
</dbReference>
<name>A0A4R2KS58_9GAMM</name>
<dbReference type="GO" id="GO:0003774">
    <property type="term" value="F:cytoskeletal motor activity"/>
    <property type="evidence" value="ECO:0007669"/>
    <property type="project" value="InterPro"/>
</dbReference>
<dbReference type="GO" id="GO:0005198">
    <property type="term" value="F:structural molecule activity"/>
    <property type="evidence" value="ECO:0007669"/>
    <property type="project" value="UniProtKB-UniRule"/>
</dbReference>
<sequence>MSDIAIQQVLTQMRQIKIEAGSGASEAEPVDQGEFASLLSRSIEQVNANQQASAELSAAFERGEPEADLATVMIAGQKARVSFEALVQVRNRLVEAYREIQNMPI</sequence>
<keyword evidence="4 5" id="KW-0975">Bacterial flagellum</keyword>
<dbReference type="InterPro" id="IPR001624">
    <property type="entry name" value="FliE"/>
</dbReference>
<protein>
    <recommendedName>
        <fullName evidence="3 5">Flagellar hook-basal body complex protein FliE</fullName>
    </recommendedName>
</protein>
<reference evidence="6 7" key="1">
    <citation type="submission" date="2019-03" db="EMBL/GenBank/DDBJ databases">
        <title>Genomic Encyclopedia of Type Strains, Phase IV (KMG-IV): sequencing the most valuable type-strain genomes for metagenomic binning, comparative biology and taxonomic classification.</title>
        <authorList>
            <person name="Goeker M."/>
        </authorList>
    </citation>
    <scope>NUCLEOTIDE SEQUENCE [LARGE SCALE GENOMIC DNA]</scope>
    <source>
        <strain evidence="6 7">DSM 23344</strain>
    </source>
</reference>
<dbReference type="PANTHER" id="PTHR34653:SF1">
    <property type="entry name" value="FLAGELLAR HOOK-BASAL BODY COMPLEX PROTEIN FLIE"/>
    <property type="match status" value="1"/>
</dbReference>
<comment type="caution">
    <text evidence="6">The sequence shown here is derived from an EMBL/GenBank/DDBJ whole genome shotgun (WGS) entry which is preliminary data.</text>
</comment>
<evidence type="ECO:0000313" key="7">
    <source>
        <dbReference type="Proteomes" id="UP000294980"/>
    </source>
</evidence>
<dbReference type="AlphaFoldDB" id="A0A4R2KS58"/>
<keyword evidence="6" id="KW-0966">Cell projection</keyword>
<evidence type="ECO:0000256" key="1">
    <source>
        <dbReference type="ARBA" id="ARBA00004117"/>
    </source>
</evidence>
<organism evidence="6 7">
    <name type="scientific">Chromatocurvus halotolerans</name>
    <dbReference type="NCBI Taxonomy" id="1132028"/>
    <lineage>
        <taxon>Bacteria</taxon>
        <taxon>Pseudomonadati</taxon>
        <taxon>Pseudomonadota</taxon>
        <taxon>Gammaproteobacteria</taxon>
        <taxon>Cellvibrionales</taxon>
        <taxon>Halieaceae</taxon>
        <taxon>Chromatocurvus</taxon>
    </lineage>
</organism>
<evidence type="ECO:0000256" key="3">
    <source>
        <dbReference type="ARBA" id="ARBA00018024"/>
    </source>
</evidence>
<dbReference type="NCBIfam" id="TIGR00205">
    <property type="entry name" value="fliE"/>
    <property type="match status" value="1"/>
</dbReference>
<evidence type="ECO:0000256" key="4">
    <source>
        <dbReference type="ARBA" id="ARBA00023143"/>
    </source>
</evidence>
<keyword evidence="6" id="KW-0282">Flagellum</keyword>
<evidence type="ECO:0000256" key="2">
    <source>
        <dbReference type="ARBA" id="ARBA00009272"/>
    </source>
</evidence>
<dbReference type="OrthoDB" id="8909229at2"/>
<dbReference type="GO" id="GO:0009425">
    <property type="term" value="C:bacterial-type flagellum basal body"/>
    <property type="evidence" value="ECO:0007669"/>
    <property type="project" value="UniProtKB-SubCell"/>
</dbReference>
<keyword evidence="7" id="KW-1185">Reference proteome</keyword>
<evidence type="ECO:0000256" key="5">
    <source>
        <dbReference type="HAMAP-Rule" id="MF_00724"/>
    </source>
</evidence>
<dbReference type="GO" id="GO:0071973">
    <property type="term" value="P:bacterial-type flagellum-dependent cell motility"/>
    <property type="evidence" value="ECO:0007669"/>
    <property type="project" value="InterPro"/>
</dbReference>
<dbReference type="RefSeq" id="WP_117314847.1">
    <property type="nucleotide sequence ID" value="NZ_QQSW01000002.1"/>
</dbReference>